<dbReference type="AlphaFoldDB" id="A0A857JLE5"/>
<dbReference type="EMBL" id="CP047656">
    <property type="protein sequence ID" value="QHJ11787.1"/>
    <property type="molecule type" value="Genomic_DNA"/>
</dbReference>
<dbReference type="Pfam" id="PF06295">
    <property type="entry name" value="ZapG-like"/>
    <property type="match status" value="1"/>
</dbReference>
<evidence type="ECO:0000256" key="3">
    <source>
        <dbReference type="SAM" id="Phobius"/>
    </source>
</evidence>
<feature type="compositionally biased region" description="Basic and acidic residues" evidence="2">
    <location>
        <begin position="107"/>
        <end position="118"/>
    </location>
</feature>
<accession>A0A857JLE5</accession>
<sequence length="146" mass="16398">MDWVIGVVLVLVGAVLGFFVAKYVYLDKEKSSKDNQKEQTLKDVVIQQSLNHVTESRKIAEQLEKQCQVLTQNLDNYESSLSLLNTDAQSNNVSFFGDHASPFLQNKEQKVKREKDSADVQPLDFSNQSSGLFSGSDNVQPEKQSK</sequence>
<evidence type="ECO:0000256" key="1">
    <source>
        <dbReference type="SAM" id="Coils"/>
    </source>
</evidence>
<keyword evidence="1" id="KW-0175">Coiled coil</keyword>
<evidence type="ECO:0000313" key="5">
    <source>
        <dbReference type="Proteomes" id="UP000464524"/>
    </source>
</evidence>
<keyword evidence="3" id="KW-0472">Membrane</keyword>
<feature type="coiled-coil region" evidence="1">
    <location>
        <begin position="53"/>
        <end position="80"/>
    </location>
</feature>
<dbReference type="Proteomes" id="UP000464524">
    <property type="component" value="Chromosome"/>
</dbReference>
<dbReference type="KEGG" id="pmes:FX988_02023"/>
<feature type="compositionally biased region" description="Polar residues" evidence="2">
    <location>
        <begin position="124"/>
        <end position="146"/>
    </location>
</feature>
<keyword evidence="3" id="KW-1133">Transmembrane helix</keyword>
<evidence type="ECO:0000313" key="4">
    <source>
        <dbReference type="EMBL" id="QHJ11787.1"/>
    </source>
</evidence>
<keyword evidence="3" id="KW-0812">Transmembrane</keyword>
<gene>
    <name evidence="4" type="ORF">FX988_02023</name>
</gene>
<reference evidence="4 5" key="1">
    <citation type="submission" date="2019-12" db="EMBL/GenBank/DDBJ databases">
        <title>Genome sequencing and assembly of endphytes of Porphyra tenera.</title>
        <authorList>
            <person name="Park J.M."/>
            <person name="Shin R."/>
            <person name="Jo S.H."/>
        </authorList>
    </citation>
    <scope>NUCLEOTIDE SEQUENCE [LARGE SCALE GENOMIC DNA]</scope>
    <source>
        <strain evidence="4 5">GPM4</strain>
    </source>
</reference>
<proteinExistence type="predicted"/>
<keyword evidence="5" id="KW-1185">Reference proteome</keyword>
<dbReference type="InterPro" id="IPR009386">
    <property type="entry name" value="ZapG-like"/>
</dbReference>
<evidence type="ECO:0008006" key="6">
    <source>
        <dbReference type="Google" id="ProtNLM"/>
    </source>
</evidence>
<name>A0A857JLE5_9ALTE</name>
<feature type="transmembrane region" description="Helical" evidence="3">
    <location>
        <begin position="6"/>
        <end position="25"/>
    </location>
</feature>
<dbReference type="OrthoDB" id="6385810at2"/>
<organism evidence="4 5">
    <name type="scientific">Paraglaciecola mesophila</name>
    <dbReference type="NCBI Taxonomy" id="197222"/>
    <lineage>
        <taxon>Bacteria</taxon>
        <taxon>Pseudomonadati</taxon>
        <taxon>Pseudomonadota</taxon>
        <taxon>Gammaproteobacteria</taxon>
        <taxon>Alteromonadales</taxon>
        <taxon>Alteromonadaceae</taxon>
        <taxon>Paraglaciecola</taxon>
    </lineage>
</organism>
<protein>
    <recommendedName>
        <fullName evidence="6">DUF1043 domain-containing protein</fullName>
    </recommendedName>
</protein>
<evidence type="ECO:0000256" key="2">
    <source>
        <dbReference type="SAM" id="MobiDB-lite"/>
    </source>
</evidence>
<dbReference type="RefSeq" id="WP_160179576.1">
    <property type="nucleotide sequence ID" value="NZ_CP047656.1"/>
</dbReference>
<feature type="region of interest" description="Disordered" evidence="2">
    <location>
        <begin position="106"/>
        <end position="146"/>
    </location>
</feature>